<dbReference type="RefSeq" id="XP_012187393.1">
    <property type="nucleotide sequence ID" value="XM_012332003.1"/>
</dbReference>
<gene>
    <name evidence="1" type="ORF">PHSY_001371</name>
</gene>
<dbReference type="EMBL" id="DF238778">
    <property type="protein sequence ID" value="GAC93806.1"/>
    <property type="molecule type" value="Genomic_DNA"/>
</dbReference>
<sequence length="180" mass="20663">MPRGEQKRVFSENIRRVSHRNRFLSCALSAAKHRTRAQKRNSDREFVGGLELIAQEAVPTGICHRLCSRHRFPSSSASSRSSVFASAYSDPCIVRARSRYKEQHTRFTQPDSPISPNKLRQRTQVEVPLTTSLRNIRVAFRPHTEASIPSPLAHPLRTRHAFRSQQKPIRFHSQRTVFPA</sequence>
<protein>
    <submittedName>
        <fullName evidence="1">Inositol oxygenase</fullName>
    </submittedName>
</protein>
<evidence type="ECO:0000313" key="1">
    <source>
        <dbReference type="EMBL" id="GAC93806.1"/>
    </source>
</evidence>
<dbReference type="HOGENOM" id="CLU_1496879_0_0_1"/>
<reference evidence="2" key="1">
    <citation type="journal article" date="2013" name="Genome Announc.">
        <title>Draft genome sequence of the basidiomycetous yeast-like fungus Pseudozyma hubeiensis SY62, which produces an abundant amount of the biosurfactant mannosylerythritol lipids.</title>
        <authorList>
            <person name="Konishi M."/>
            <person name="Hatada Y."/>
            <person name="Horiuchi J."/>
        </authorList>
    </citation>
    <scope>NUCLEOTIDE SEQUENCE [LARGE SCALE GENOMIC DNA]</scope>
    <source>
        <strain evidence="2">SY62</strain>
    </source>
</reference>
<proteinExistence type="predicted"/>
<keyword evidence="2" id="KW-1185">Reference proteome</keyword>
<organism evidence="1 2">
    <name type="scientific">Pseudozyma hubeiensis (strain SY62)</name>
    <name type="common">Yeast</name>
    <dbReference type="NCBI Taxonomy" id="1305764"/>
    <lineage>
        <taxon>Eukaryota</taxon>
        <taxon>Fungi</taxon>
        <taxon>Dikarya</taxon>
        <taxon>Basidiomycota</taxon>
        <taxon>Ustilaginomycotina</taxon>
        <taxon>Ustilaginomycetes</taxon>
        <taxon>Ustilaginales</taxon>
        <taxon>Ustilaginaceae</taxon>
        <taxon>Pseudozyma</taxon>
    </lineage>
</organism>
<dbReference type="GeneID" id="24106672"/>
<dbReference type="Proteomes" id="UP000014071">
    <property type="component" value="Unassembled WGS sequence"/>
</dbReference>
<dbReference type="AlphaFoldDB" id="R9NYP2"/>
<name>R9NYP2_PSEHS</name>
<evidence type="ECO:0000313" key="2">
    <source>
        <dbReference type="Proteomes" id="UP000014071"/>
    </source>
</evidence>
<accession>R9NYP2</accession>